<dbReference type="GO" id="GO:0005509">
    <property type="term" value="F:calcium ion binding"/>
    <property type="evidence" value="ECO:0007669"/>
    <property type="project" value="InterPro"/>
</dbReference>
<reference evidence="6" key="2">
    <citation type="journal article" date="2018" name="ISME J.">
        <title>A dynamic microbial community with high functional redundancy inhabits the cold, oxic subseafloor aquifer.</title>
        <authorList>
            <person name="Tully B.J."/>
            <person name="Wheat C.G."/>
            <person name="Glazer B.T."/>
            <person name="Huber J.A."/>
        </authorList>
    </citation>
    <scope>NUCLEOTIDE SEQUENCE</scope>
    <source>
        <strain evidence="6">NORP83</strain>
    </source>
</reference>
<proteinExistence type="predicted"/>
<reference key="1">
    <citation type="submission" date="2017-08" db="EMBL/GenBank/DDBJ databases">
        <title>A dynamic microbial community with high functional redundancy inhabits the cold, oxic subseafloor aquifer.</title>
        <authorList>
            <person name="Tully B.J."/>
            <person name="Wheat C.G."/>
            <person name="Glazer B.T."/>
            <person name="Huber J.A."/>
        </authorList>
    </citation>
    <scope>NUCLEOTIDE SEQUENCE [LARGE SCALE GENOMIC DNA]</scope>
</reference>
<dbReference type="GO" id="GO:0005615">
    <property type="term" value="C:extracellular space"/>
    <property type="evidence" value="ECO:0007669"/>
    <property type="project" value="InterPro"/>
</dbReference>
<dbReference type="SUPFAM" id="SSF51120">
    <property type="entry name" value="beta-Roll"/>
    <property type="match status" value="1"/>
</dbReference>
<evidence type="ECO:0000256" key="2">
    <source>
        <dbReference type="ARBA" id="ARBA00004613"/>
    </source>
</evidence>
<keyword evidence="4" id="KW-0677">Repeat</keyword>
<dbReference type="InterPro" id="IPR001343">
    <property type="entry name" value="Hemolysn_Ca-bd"/>
</dbReference>
<dbReference type="Pfam" id="PF08548">
    <property type="entry name" value="Peptidase_M10_C"/>
    <property type="match status" value="1"/>
</dbReference>
<name>A0A2A4Z182_9PROT</name>
<feature type="domain" description="Peptidase M10 serralysin C-terminal" evidence="5">
    <location>
        <begin position="387"/>
        <end position="474"/>
    </location>
</feature>
<dbReference type="GO" id="GO:0008237">
    <property type="term" value="F:metallopeptidase activity"/>
    <property type="evidence" value="ECO:0007669"/>
    <property type="project" value="InterPro"/>
</dbReference>
<comment type="cofactor">
    <cofactor evidence="1">
        <name>Ca(2+)</name>
        <dbReference type="ChEBI" id="CHEBI:29108"/>
    </cofactor>
</comment>
<organism evidence="6">
    <name type="scientific">OCS116 cluster bacterium</name>
    <dbReference type="NCBI Taxonomy" id="2030921"/>
    <lineage>
        <taxon>Bacteria</taxon>
        <taxon>Pseudomonadati</taxon>
        <taxon>Pseudomonadota</taxon>
        <taxon>Alphaproteobacteria</taxon>
        <taxon>OCS116 cluster</taxon>
    </lineage>
</organism>
<dbReference type="InterPro" id="IPR013858">
    <property type="entry name" value="Peptidase_M10B_C"/>
</dbReference>
<gene>
    <name evidence="6" type="ORF">COB13_08995</name>
</gene>
<dbReference type="Gene3D" id="2.150.10.10">
    <property type="entry name" value="Serralysin-like metalloprotease, C-terminal"/>
    <property type="match status" value="1"/>
</dbReference>
<evidence type="ECO:0000313" key="6">
    <source>
        <dbReference type="EMBL" id="PCJ00735.1"/>
    </source>
</evidence>
<evidence type="ECO:0000256" key="3">
    <source>
        <dbReference type="ARBA" id="ARBA00022525"/>
    </source>
</evidence>
<dbReference type="SUPFAM" id="SSF55486">
    <property type="entry name" value="Metalloproteases ('zincins'), catalytic domain"/>
    <property type="match status" value="1"/>
</dbReference>
<evidence type="ECO:0000259" key="5">
    <source>
        <dbReference type="Pfam" id="PF08548"/>
    </source>
</evidence>
<dbReference type="InterPro" id="IPR024079">
    <property type="entry name" value="MetalloPept_cat_dom_sf"/>
</dbReference>
<dbReference type="Gene3D" id="3.40.390.10">
    <property type="entry name" value="Collagenase (Catalytic Domain)"/>
    <property type="match status" value="1"/>
</dbReference>
<sequence>MSLNTSTKATSSDELLQLNLKNTASGATNKYFTPGQTISYSFFTQADTSIFNNYRNDFGINATFDGDIWGSNANWGADVNSALTMAAEIINLNFSASASFSGSDIRWTAVNDLSGSSTTGISFVVPSYDMDGKNDGDDAGIVLFNKSPFHTGTVAESELGGSNERTITILHEFGHFLGLAHPHASVPADAPFIELNDNKYDLMSYKYSDDSRKVIKTDTGGGGFSINSAFNFGNFVNYTPINLASLQYLYGANTSTHVGGTSYMLTDAKTTARDLDGSDGTISIGRAYYTVWDNGGTDEIRYAGANRALLNLNTATLDRNNNDVDLVETLGRVSTSDYYATLFGDYRSEITDAKYYAGGFFSQILTNDDSVSINGPSFGGKYANTLGGYVIAKGVVVENATGGSGNDLIIGNHANNILTGNGGNDTFFDENGHDTVNGGAGNDVFYIGKGNDTVEGGTGTDKADFNSAVGNYQIYVAGTTVIIQDITGIKYGSNTFTNVESFTFTGGNLALASLPVNGEFERLYADNLNNEMVNDAGGLGGNINDTFWGTTGVDNFFGELLNDFYTGNTGTDGITFKGNKADFSFTKGDGTQLVVTNIADATKFDILHSVEQLTFDDGLTAVTAADLGLTGAEFTTWQTDYDFG</sequence>
<dbReference type="InterPro" id="IPR011049">
    <property type="entry name" value="Serralysin-like_metalloprot_C"/>
</dbReference>
<protein>
    <recommendedName>
        <fullName evidence="5">Peptidase M10 serralysin C-terminal domain-containing protein</fullName>
    </recommendedName>
</protein>
<dbReference type="EMBL" id="NVUS01000010">
    <property type="protein sequence ID" value="PCJ00735.1"/>
    <property type="molecule type" value="Genomic_DNA"/>
</dbReference>
<dbReference type="PRINTS" id="PR00313">
    <property type="entry name" value="CABNDNGRPT"/>
</dbReference>
<keyword evidence="3" id="KW-0964">Secreted</keyword>
<accession>A0A2A4Z182</accession>
<comment type="caution">
    <text evidence="6">The sequence shown here is derived from an EMBL/GenBank/DDBJ whole genome shotgun (WGS) entry which is preliminary data.</text>
</comment>
<comment type="subcellular location">
    <subcellularLocation>
        <location evidence="2">Secreted</location>
    </subcellularLocation>
</comment>
<dbReference type="Pfam" id="PF00353">
    <property type="entry name" value="HemolysinCabind"/>
    <property type="match status" value="2"/>
</dbReference>
<evidence type="ECO:0000256" key="4">
    <source>
        <dbReference type="ARBA" id="ARBA00022737"/>
    </source>
</evidence>
<evidence type="ECO:0000256" key="1">
    <source>
        <dbReference type="ARBA" id="ARBA00001913"/>
    </source>
</evidence>
<dbReference type="AlphaFoldDB" id="A0A2A4Z182"/>